<evidence type="ECO:0000313" key="3">
    <source>
        <dbReference type="Proteomes" id="UP000324897"/>
    </source>
</evidence>
<sequence length="265" mass="29089">MEGAAASERSNVSPVNELVEKRDHVVVESVPQHGRERAGTELSFVVSPGVAKIIRSEVEDQMSESDFFGDIMWDIGLREKRIEVIKRKMKATADDQERNTRMKDSGELGDEAMRMVHERMGIHRDLLKLMENSHTELVGLVGGNMQLNGIERNKIVSMCDMEVANLEQCVSNLSGLRDAVTNFSNNLKAKKAAAAEGEDVVAAEDVDREEVDAAEVNDPAAEKKDAPAEEEDTAANEMDAVGKEKDAAKEKHVPAGEDEDEIMAA</sequence>
<dbReference type="AlphaFoldDB" id="A0A5J9WVM2"/>
<keyword evidence="3" id="KW-1185">Reference proteome</keyword>
<feature type="compositionally biased region" description="Acidic residues" evidence="1">
    <location>
        <begin position="256"/>
        <end position="265"/>
    </location>
</feature>
<feature type="compositionally biased region" description="Acidic residues" evidence="1">
    <location>
        <begin position="196"/>
        <end position="215"/>
    </location>
</feature>
<dbReference type="Proteomes" id="UP000324897">
    <property type="component" value="Chromosome 6"/>
</dbReference>
<comment type="caution">
    <text evidence="2">The sequence shown here is derived from an EMBL/GenBank/DDBJ whole genome shotgun (WGS) entry which is preliminary data.</text>
</comment>
<dbReference type="Gramene" id="TVU51756">
    <property type="protein sequence ID" value="TVU51756"/>
    <property type="gene ID" value="EJB05_03200"/>
</dbReference>
<protein>
    <submittedName>
        <fullName evidence="2">Uncharacterized protein</fullName>
    </submittedName>
</protein>
<evidence type="ECO:0000256" key="1">
    <source>
        <dbReference type="SAM" id="MobiDB-lite"/>
    </source>
</evidence>
<reference evidence="2 3" key="1">
    <citation type="journal article" date="2019" name="Sci. Rep.">
        <title>A high-quality genome of Eragrostis curvula grass provides insights into Poaceae evolution and supports new strategies to enhance forage quality.</title>
        <authorList>
            <person name="Carballo J."/>
            <person name="Santos B.A.C.M."/>
            <person name="Zappacosta D."/>
            <person name="Garbus I."/>
            <person name="Selva J.P."/>
            <person name="Gallo C.A."/>
            <person name="Diaz A."/>
            <person name="Albertini E."/>
            <person name="Caccamo M."/>
            <person name="Echenique V."/>
        </authorList>
    </citation>
    <scope>NUCLEOTIDE SEQUENCE [LARGE SCALE GENOMIC DNA]</scope>
    <source>
        <strain evidence="3">cv. Victoria</strain>
        <tissue evidence="2">Leaf</tissue>
    </source>
</reference>
<proteinExistence type="predicted"/>
<organism evidence="2 3">
    <name type="scientific">Eragrostis curvula</name>
    <name type="common">weeping love grass</name>
    <dbReference type="NCBI Taxonomy" id="38414"/>
    <lineage>
        <taxon>Eukaryota</taxon>
        <taxon>Viridiplantae</taxon>
        <taxon>Streptophyta</taxon>
        <taxon>Embryophyta</taxon>
        <taxon>Tracheophyta</taxon>
        <taxon>Spermatophyta</taxon>
        <taxon>Magnoliopsida</taxon>
        <taxon>Liliopsida</taxon>
        <taxon>Poales</taxon>
        <taxon>Poaceae</taxon>
        <taxon>PACMAD clade</taxon>
        <taxon>Chloridoideae</taxon>
        <taxon>Eragrostideae</taxon>
        <taxon>Eragrostidinae</taxon>
        <taxon>Eragrostis</taxon>
    </lineage>
</organism>
<gene>
    <name evidence="2" type="ORF">EJB05_03200</name>
</gene>
<feature type="compositionally biased region" description="Basic and acidic residues" evidence="1">
    <location>
        <begin position="240"/>
        <end position="255"/>
    </location>
</feature>
<name>A0A5J9WVM2_9POAL</name>
<evidence type="ECO:0000313" key="2">
    <source>
        <dbReference type="EMBL" id="TVU51756.1"/>
    </source>
</evidence>
<feature type="region of interest" description="Disordered" evidence="1">
    <location>
        <begin position="194"/>
        <end position="265"/>
    </location>
</feature>
<dbReference type="EMBL" id="RWGY01000002">
    <property type="protein sequence ID" value="TVU51756.1"/>
    <property type="molecule type" value="Genomic_DNA"/>
</dbReference>
<feature type="non-terminal residue" evidence="2">
    <location>
        <position position="1"/>
    </location>
</feature>
<accession>A0A5J9WVM2</accession>